<comment type="function">
    <text evidence="9">Catalyzes the formation of the alpha-1,6-glucosidic linkages in glycogen by scission of a 1,4-alpha-linked oligosaccharide from growing alpha-1,4-glucan chains and the subsequent attachment of the oligosaccharide to the alpha-1,6 position.</text>
</comment>
<dbReference type="GO" id="GO:0005978">
    <property type="term" value="P:glycogen biosynthetic process"/>
    <property type="evidence" value="ECO:0007669"/>
    <property type="project" value="UniProtKB-UniRule"/>
</dbReference>
<evidence type="ECO:0000313" key="13">
    <source>
        <dbReference type="Proteomes" id="UP000231343"/>
    </source>
</evidence>
<dbReference type="Pfam" id="PF02806">
    <property type="entry name" value="Alpha-amylase_C"/>
    <property type="match status" value="1"/>
</dbReference>
<dbReference type="NCBIfam" id="NF003811">
    <property type="entry name" value="PRK05402.1"/>
    <property type="match status" value="1"/>
</dbReference>
<comment type="pathway">
    <text evidence="2 9">Glycan biosynthesis; glycogen biosynthesis.</text>
</comment>
<dbReference type="Gene3D" id="2.60.40.10">
    <property type="entry name" value="Immunoglobulins"/>
    <property type="match status" value="1"/>
</dbReference>
<comment type="caution">
    <text evidence="12">The sequence shown here is derived from an EMBL/GenBank/DDBJ whole genome shotgun (WGS) entry which is preliminary data.</text>
</comment>
<dbReference type="InterPro" id="IPR006048">
    <property type="entry name" value="A-amylase/branching_C"/>
</dbReference>
<proteinExistence type="inferred from homology"/>
<dbReference type="Gene3D" id="3.20.20.80">
    <property type="entry name" value="Glycosidases"/>
    <property type="match status" value="1"/>
</dbReference>
<feature type="active site" description="Proton donor" evidence="9 10">
    <location>
        <position position="374"/>
    </location>
</feature>
<comment type="similarity">
    <text evidence="3 9">Belongs to the glycosyl hydrolase 13 family. GlgB subfamily.</text>
</comment>
<dbReference type="UniPathway" id="UPA00164"/>
<name>A0A2H0Y1I1_UNCSA</name>
<evidence type="ECO:0000256" key="8">
    <source>
        <dbReference type="ARBA" id="ARBA00023277"/>
    </source>
</evidence>
<dbReference type="Pfam" id="PF02922">
    <property type="entry name" value="CBM_48"/>
    <property type="match status" value="1"/>
</dbReference>
<evidence type="ECO:0000256" key="5">
    <source>
        <dbReference type="ARBA" id="ARBA00022676"/>
    </source>
</evidence>
<dbReference type="InterPro" id="IPR013780">
    <property type="entry name" value="Glyco_hydro_b"/>
</dbReference>
<dbReference type="Gene3D" id="2.60.40.1180">
    <property type="entry name" value="Golgi alpha-mannosidase II"/>
    <property type="match status" value="1"/>
</dbReference>
<dbReference type="CDD" id="cd02855">
    <property type="entry name" value="E_set_GBE_prok_N"/>
    <property type="match status" value="1"/>
</dbReference>
<dbReference type="SUPFAM" id="SSF51011">
    <property type="entry name" value="Glycosyl hydrolase domain"/>
    <property type="match status" value="1"/>
</dbReference>
<dbReference type="NCBIfam" id="TIGR01515">
    <property type="entry name" value="branching_enzym"/>
    <property type="match status" value="1"/>
</dbReference>
<organism evidence="12 13">
    <name type="scientific">Candidatus Saganbacteria bacterium CG08_land_8_20_14_0_20_45_16</name>
    <dbReference type="NCBI Taxonomy" id="2014293"/>
    <lineage>
        <taxon>Bacteria</taxon>
        <taxon>Bacillati</taxon>
        <taxon>Saganbacteria</taxon>
    </lineage>
</organism>
<dbReference type="GO" id="GO:0043169">
    <property type="term" value="F:cation binding"/>
    <property type="evidence" value="ECO:0007669"/>
    <property type="project" value="InterPro"/>
</dbReference>
<dbReference type="FunFam" id="2.60.40.1180:FF:000002">
    <property type="entry name" value="1,4-alpha-glucan branching enzyme GlgB"/>
    <property type="match status" value="1"/>
</dbReference>
<dbReference type="GO" id="GO:0004553">
    <property type="term" value="F:hydrolase activity, hydrolyzing O-glycosyl compounds"/>
    <property type="evidence" value="ECO:0007669"/>
    <property type="project" value="InterPro"/>
</dbReference>
<evidence type="ECO:0000256" key="2">
    <source>
        <dbReference type="ARBA" id="ARBA00004964"/>
    </source>
</evidence>
<dbReference type="HAMAP" id="MF_00685">
    <property type="entry name" value="GlgB"/>
    <property type="match status" value="1"/>
</dbReference>
<dbReference type="InterPro" id="IPR044143">
    <property type="entry name" value="GlgB_N_E_set_prok"/>
</dbReference>
<gene>
    <name evidence="9" type="primary">glgB</name>
    <name evidence="12" type="ORF">COT42_00920</name>
</gene>
<dbReference type="InterPro" id="IPR013783">
    <property type="entry name" value="Ig-like_fold"/>
</dbReference>
<accession>A0A2H0Y1I1</accession>
<comment type="subunit">
    <text evidence="9">Monomer.</text>
</comment>
<dbReference type="InterPro" id="IPR004193">
    <property type="entry name" value="Glyco_hydro_13_N"/>
</dbReference>
<evidence type="ECO:0000256" key="4">
    <source>
        <dbReference type="ARBA" id="ARBA00022600"/>
    </source>
</evidence>
<dbReference type="NCBIfam" id="NF008967">
    <property type="entry name" value="PRK12313.1"/>
    <property type="match status" value="1"/>
</dbReference>
<dbReference type="GO" id="GO:0003844">
    <property type="term" value="F:1,4-alpha-glucan branching enzyme activity"/>
    <property type="evidence" value="ECO:0007669"/>
    <property type="project" value="UniProtKB-UniRule"/>
</dbReference>
<feature type="active site" description="Nucleophile" evidence="9 10">
    <location>
        <position position="321"/>
    </location>
</feature>
<dbReference type="FunFam" id="3.20.20.80:FF:000003">
    <property type="entry name" value="1,4-alpha-glucan branching enzyme GlgB"/>
    <property type="match status" value="1"/>
</dbReference>
<dbReference type="InterPro" id="IPR014756">
    <property type="entry name" value="Ig_E-set"/>
</dbReference>
<reference evidence="12 13" key="1">
    <citation type="submission" date="2017-09" db="EMBL/GenBank/DDBJ databases">
        <title>Depth-based differentiation of microbial function through sediment-hosted aquifers and enrichment of novel symbionts in the deep terrestrial subsurface.</title>
        <authorList>
            <person name="Probst A.J."/>
            <person name="Ladd B."/>
            <person name="Jarett J.K."/>
            <person name="Geller-Mcgrath D.E."/>
            <person name="Sieber C.M."/>
            <person name="Emerson J.B."/>
            <person name="Anantharaman K."/>
            <person name="Thomas B.C."/>
            <person name="Malmstrom R."/>
            <person name="Stieglmeier M."/>
            <person name="Klingl A."/>
            <person name="Woyke T."/>
            <person name="Ryan C.M."/>
            <person name="Banfield J.F."/>
        </authorList>
    </citation>
    <scope>NUCLEOTIDE SEQUENCE [LARGE SCALE GENOMIC DNA]</scope>
    <source>
        <strain evidence="12">CG08_land_8_20_14_0_20_45_16</strain>
    </source>
</reference>
<dbReference type="SUPFAM" id="SSF51445">
    <property type="entry name" value="(Trans)glycosidases"/>
    <property type="match status" value="1"/>
</dbReference>
<evidence type="ECO:0000256" key="6">
    <source>
        <dbReference type="ARBA" id="ARBA00022679"/>
    </source>
</evidence>
<dbReference type="Pfam" id="PF00128">
    <property type="entry name" value="Alpha-amylase"/>
    <property type="match status" value="1"/>
</dbReference>
<dbReference type="InterPro" id="IPR006407">
    <property type="entry name" value="GlgB"/>
</dbReference>
<dbReference type="CDD" id="cd11322">
    <property type="entry name" value="AmyAc_Glg_BE"/>
    <property type="match status" value="1"/>
</dbReference>
<evidence type="ECO:0000256" key="9">
    <source>
        <dbReference type="HAMAP-Rule" id="MF_00685"/>
    </source>
</evidence>
<dbReference type="GO" id="GO:0005829">
    <property type="term" value="C:cytosol"/>
    <property type="evidence" value="ECO:0007669"/>
    <property type="project" value="TreeGrafter"/>
</dbReference>
<evidence type="ECO:0000256" key="10">
    <source>
        <dbReference type="PIRSR" id="PIRSR000463-1"/>
    </source>
</evidence>
<keyword evidence="8 9" id="KW-0119">Carbohydrate metabolism</keyword>
<feature type="domain" description="Glycosyl hydrolase family 13 catalytic" evidence="11">
    <location>
        <begin position="162"/>
        <end position="524"/>
    </location>
</feature>
<keyword evidence="7 9" id="KW-0320">Glycogen biosynthesis</keyword>
<evidence type="ECO:0000256" key="1">
    <source>
        <dbReference type="ARBA" id="ARBA00000826"/>
    </source>
</evidence>
<dbReference type="PANTHER" id="PTHR43651:SF3">
    <property type="entry name" value="1,4-ALPHA-GLUCAN-BRANCHING ENZYME"/>
    <property type="match status" value="1"/>
</dbReference>
<dbReference type="EC" id="2.4.1.18" evidence="9"/>
<keyword evidence="5 9" id="KW-0328">Glycosyltransferase</keyword>
<dbReference type="AlphaFoldDB" id="A0A2H0Y1I1"/>
<comment type="catalytic activity">
    <reaction evidence="1 9">
        <text>Transfers a segment of a (1-&gt;4)-alpha-D-glucan chain to a primary hydroxy group in a similar glucan chain.</text>
        <dbReference type="EC" id="2.4.1.18"/>
    </reaction>
</comment>
<dbReference type="SUPFAM" id="SSF81296">
    <property type="entry name" value="E set domains"/>
    <property type="match status" value="1"/>
</dbReference>
<dbReference type="Proteomes" id="UP000231343">
    <property type="component" value="Unassembled WGS sequence"/>
</dbReference>
<evidence type="ECO:0000256" key="3">
    <source>
        <dbReference type="ARBA" id="ARBA00009000"/>
    </source>
</evidence>
<dbReference type="EMBL" id="PEYM01000010">
    <property type="protein sequence ID" value="PIS31545.1"/>
    <property type="molecule type" value="Genomic_DNA"/>
</dbReference>
<keyword evidence="6 9" id="KW-0808">Transferase</keyword>
<dbReference type="InterPro" id="IPR037439">
    <property type="entry name" value="Branching_enzy"/>
</dbReference>
<evidence type="ECO:0000313" key="12">
    <source>
        <dbReference type="EMBL" id="PIS31545.1"/>
    </source>
</evidence>
<dbReference type="PANTHER" id="PTHR43651">
    <property type="entry name" value="1,4-ALPHA-GLUCAN-BRANCHING ENZYME"/>
    <property type="match status" value="1"/>
</dbReference>
<dbReference type="SMART" id="SM00642">
    <property type="entry name" value="Aamy"/>
    <property type="match status" value="1"/>
</dbReference>
<dbReference type="InterPro" id="IPR006047">
    <property type="entry name" value="GH13_cat_dom"/>
</dbReference>
<keyword evidence="4 9" id="KW-0321">Glycogen metabolism</keyword>
<protein>
    <recommendedName>
        <fullName evidence="9">1,4-alpha-glucan branching enzyme GlgB</fullName>
        <ecNumber evidence="9">2.4.1.18</ecNumber>
    </recommendedName>
    <alternativeName>
        <fullName evidence="9">1,4-alpha-D-glucan:1,4-alpha-D-glucan 6-glucosyl-transferase</fullName>
    </alternativeName>
    <alternativeName>
        <fullName evidence="9">Alpha-(1-&gt;4)-glucan branching enzyme</fullName>
    </alternativeName>
    <alternativeName>
        <fullName evidence="9">Glycogen branching enzyme</fullName>
        <shortName evidence="9">BE</shortName>
    </alternativeName>
</protein>
<dbReference type="InterPro" id="IPR017853">
    <property type="entry name" value="GH"/>
</dbReference>
<evidence type="ECO:0000256" key="7">
    <source>
        <dbReference type="ARBA" id="ARBA00023056"/>
    </source>
</evidence>
<dbReference type="PIRSF" id="PIRSF000463">
    <property type="entry name" value="GlgB"/>
    <property type="match status" value="1"/>
</dbReference>
<evidence type="ECO:0000259" key="11">
    <source>
        <dbReference type="SMART" id="SM00642"/>
    </source>
</evidence>
<sequence>MGQSLPKIKHGPSLFSDRDIYLFREGSYFAAYNTLGSHLTSLAGQKGVFFAVWAPNAHSVSVVGNFNSWDTIAHPLAARWDRSGIWEGFIPGLKKGDIYKYHIVSKNSDYRVDKGDPFAYYWEQAPRTASIVWDLEYNWQDQQWLAQRKNKNSLNAPMSVYEVHLGAWARVPAQGNRWLTYQELADKLVKYVKEMGFTHVEFLPVMEHPFYGSWGYQTIGYFAPTSRYGSPQDFMFLIDTLHQQGIGVILDWVPSHFPADLHGPGFFDGTNLFEHADSRLGFHPDWKSLIFNYSRAEVVNFLVSSALFWLDKYHVDGLRLDAVASMLYLDYSRKPGEWIPNRFGGRENLAAVEFLKRLNTVVYERFPDVQTIAEESTAWSGVSRPVYLGGLGFGLKWNMGWMHDTLKYVAQDPIHRKYHQDELTFSLLYAFQENFMLPLSHDEVVHGKGSLFGKMPGDDWQKYANLRLLYSYMYGHPGKKLLFMGAEFAQWPEWLHDQSLDWHDLDYSVHQGVRELVKDLNQLHQTEPALYELDFEPSGFQWIDCRDYEKSVISFLRKSRDEQEMILVVCNFTPVPRFAYRLGVPRAGEWREVLNSDATYYGGSGLGNFGQALAEPCPMHGHSHSLVLTLPPLGALFFKPAAKL</sequence>